<dbReference type="Pfam" id="PF00188">
    <property type="entry name" value="CAP"/>
    <property type="match status" value="1"/>
</dbReference>
<keyword evidence="5" id="KW-1185">Reference proteome</keyword>
<keyword evidence="2" id="KW-0732">Signal</keyword>
<dbReference type="InterPro" id="IPR035940">
    <property type="entry name" value="CAP_sf"/>
</dbReference>
<dbReference type="Proteomes" id="UP000321491">
    <property type="component" value="Unassembled WGS sequence"/>
</dbReference>
<dbReference type="InterPro" id="IPR014258">
    <property type="entry name" value="CAP_domain_YkwD-like"/>
</dbReference>
<dbReference type="Gene3D" id="3.40.33.10">
    <property type="entry name" value="CAP"/>
    <property type="match status" value="1"/>
</dbReference>
<dbReference type="OrthoDB" id="9783944at2"/>
<dbReference type="InterPro" id="IPR014044">
    <property type="entry name" value="CAP_dom"/>
</dbReference>
<dbReference type="PANTHER" id="PTHR31157">
    <property type="entry name" value="SCP DOMAIN-CONTAINING PROTEIN"/>
    <property type="match status" value="1"/>
</dbReference>
<dbReference type="RefSeq" id="WP_146937472.1">
    <property type="nucleotide sequence ID" value="NZ_BJXW01000014.1"/>
</dbReference>
<name>A0A511UXJ5_9BACI</name>
<feature type="domain" description="SCP" evidence="3">
    <location>
        <begin position="129"/>
        <end position="241"/>
    </location>
</feature>
<evidence type="ECO:0000259" key="3">
    <source>
        <dbReference type="Pfam" id="PF00188"/>
    </source>
</evidence>
<dbReference type="AlphaFoldDB" id="A0A511UXJ5"/>
<gene>
    <name evidence="4" type="ORF">CQU01_15950</name>
</gene>
<evidence type="ECO:0000256" key="2">
    <source>
        <dbReference type="SAM" id="SignalP"/>
    </source>
</evidence>
<feature type="compositionally biased region" description="Polar residues" evidence="1">
    <location>
        <begin position="112"/>
        <end position="121"/>
    </location>
</feature>
<protein>
    <recommendedName>
        <fullName evidence="3">SCP domain-containing protein</fullName>
    </recommendedName>
</protein>
<feature type="chain" id="PRO_5022234554" description="SCP domain-containing protein" evidence="2">
    <location>
        <begin position="27"/>
        <end position="244"/>
    </location>
</feature>
<feature type="region of interest" description="Disordered" evidence="1">
    <location>
        <begin position="75"/>
        <end position="121"/>
    </location>
</feature>
<evidence type="ECO:0000313" key="5">
    <source>
        <dbReference type="Proteomes" id="UP000321491"/>
    </source>
</evidence>
<dbReference type="PANTHER" id="PTHR31157:SF1">
    <property type="entry name" value="SCP DOMAIN-CONTAINING PROTEIN"/>
    <property type="match status" value="1"/>
</dbReference>
<dbReference type="CDD" id="cd05379">
    <property type="entry name" value="CAP_bacterial"/>
    <property type="match status" value="1"/>
</dbReference>
<evidence type="ECO:0000313" key="4">
    <source>
        <dbReference type="EMBL" id="GEN31357.1"/>
    </source>
</evidence>
<reference evidence="4 5" key="1">
    <citation type="submission" date="2019-07" db="EMBL/GenBank/DDBJ databases">
        <title>Whole genome shotgun sequence of Cerasibacillus quisquiliarum NBRC 102429.</title>
        <authorList>
            <person name="Hosoyama A."/>
            <person name="Uohara A."/>
            <person name="Ohji S."/>
            <person name="Ichikawa N."/>
        </authorList>
    </citation>
    <scope>NUCLEOTIDE SEQUENCE [LARGE SCALE GENOMIC DNA]</scope>
    <source>
        <strain evidence="4 5">NBRC 102429</strain>
    </source>
</reference>
<proteinExistence type="predicted"/>
<dbReference type="NCBIfam" id="TIGR02909">
    <property type="entry name" value="spore_YkwD"/>
    <property type="match status" value="1"/>
</dbReference>
<feature type="compositionally biased region" description="Basic and acidic residues" evidence="1">
    <location>
        <begin position="75"/>
        <end position="87"/>
    </location>
</feature>
<dbReference type="EMBL" id="BJXW01000014">
    <property type="protein sequence ID" value="GEN31357.1"/>
    <property type="molecule type" value="Genomic_DNA"/>
</dbReference>
<evidence type="ECO:0000256" key="1">
    <source>
        <dbReference type="SAM" id="MobiDB-lite"/>
    </source>
</evidence>
<feature type="compositionally biased region" description="Polar residues" evidence="1">
    <location>
        <begin position="88"/>
        <end position="104"/>
    </location>
</feature>
<sequence>MLKKATRVTALSAAILFGGHLGVADASISSPEQAKQQTYTKVYYTFNGKWQPVNGQYRTIIKKYFPNIQWEKATSENKTDKISHNNSKDNQVQQPQQTENTKPSATEEKQQTESNKGDTLNQYEQEVVQLTNQERTKQGLKPFKVNDELSRVAREKSRDMAVNGYFSHQSPTYGSPFDMMKKWGITYRTAGENIAKGQRSPKEVVQAWMNSDGHRKNILNPNFTEIGVGYIEQGNVWTQQFIGR</sequence>
<comment type="caution">
    <text evidence="4">The sequence shown here is derived from an EMBL/GenBank/DDBJ whole genome shotgun (WGS) entry which is preliminary data.</text>
</comment>
<accession>A0A511UXJ5</accession>
<feature type="signal peptide" evidence="2">
    <location>
        <begin position="1"/>
        <end position="26"/>
    </location>
</feature>
<dbReference type="SUPFAM" id="SSF55797">
    <property type="entry name" value="PR-1-like"/>
    <property type="match status" value="1"/>
</dbReference>
<organism evidence="4 5">
    <name type="scientific">Cerasibacillus quisquiliarum</name>
    <dbReference type="NCBI Taxonomy" id="227865"/>
    <lineage>
        <taxon>Bacteria</taxon>
        <taxon>Bacillati</taxon>
        <taxon>Bacillota</taxon>
        <taxon>Bacilli</taxon>
        <taxon>Bacillales</taxon>
        <taxon>Bacillaceae</taxon>
        <taxon>Cerasibacillus</taxon>
    </lineage>
</organism>